<dbReference type="Gene3D" id="3.40.50.300">
    <property type="entry name" value="P-loop containing nucleotide triphosphate hydrolases"/>
    <property type="match status" value="1"/>
</dbReference>
<dbReference type="RefSeq" id="WP_346109711.1">
    <property type="nucleotide sequence ID" value="NZ_BAAAMU010000048.1"/>
</dbReference>
<evidence type="ECO:0000313" key="2">
    <source>
        <dbReference type="EMBL" id="GAA1653363.1"/>
    </source>
</evidence>
<feature type="compositionally biased region" description="Basic residues" evidence="1">
    <location>
        <begin position="8"/>
        <end position="29"/>
    </location>
</feature>
<dbReference type="Proteomes" id="UP001500064">
    <property type="component" value="Unassembled WGS sequence"/>
</dbReference>
<comment type="caution">
    <text evidence="2">The sequence shown here is derived from an EMBL/GenBank/DDBJ whole genome shotgun (WGS) entry which is preliminary data.</text>
</comment>
<keyword evidence="3" id="KW-1185">Reference proteome</keyword>
<name>A0ABN2FM62_9ACTN</name>
<proteinExistence type="predicted"/>
<gene>
    <name evidence="2" type="ORF">GCM10009733_058370</name>
</gene>
<feature type="region of interest" description="Disordered" evidence="1">
    <location>
        <begin position="1"/>
        <end position="36"/>
    </location>
</feature>
<evidence type="ECO:0008006" key="4">
    <source>
        <dbReference type="Google" id="ProtNLM"/>
    </source>
</evidence>
<protein>
    <recommendedName>
        <fullName evidence="4">ATP-binding protein</fullName>
    </recommendedName>
</protein>
<dbReference type="InterPro" id="IPR027417">
    <property type="entry name" value="P-loop_NTPase"/>
</dbReference>
<organism evidence="2 3">
    <name type="scientific">Nonomuraea maheshkhaliensis</name>
    <dbReference type="NCBI Taxonomy" id="419590"/>
    <lineage>
        <taxon>Bacteria</taxon>
        <taxon>Bacillati</taxon>
        <taxon>Actinomycetota</taxon>
        <taxon>Actinomycetes</taxon>
        <taxon>Streptosporangiales</taxon>
        <taxon>Streptosporangiaceae</taxon>
        <taxon>Nonomuraea</taxon>
    </lineage>
</organism>
<sequence length="197" mass="21501">MGAEQHRPRPRQALRRAGGQRHHPRRHRRPGSENDPLFQQTVQAEAGFAYGVIGADLHVFQDAGPVYTLIERAGPLAVDAAWLLEQPSRLLDARYEVVAFDGREAELADLTSWLEGPQLAARWLHGPGGQGKTRLVSAFAHLVAERGWKVVTAAHRAVPSPGSQDLHDCFCERYGLAVPDTVAPPRLASTAPDPTSC</sequence>
<dbReference type="SUPFAM" id="SSF52540">
    <property type="entry name" value="P-loop containing nucleoside triphosphate hydrolases"/>
    <property type="match status" value="1"/>
</dbReference>
<evidence type="ECO:0000313" key="3">
    <source>
        <dbReference type="Proteomes" id="UP001500064"/>
    </source>
</evidence>
<accession>A0ABN2FM62</accession>
<dbReference type="EMBL" id="BAAAMU010000048">
    <property type="protein sequence ID" value="GAA1653363.1"/>
    <property type="molecule type" value="Genomic_DNA"/>
</dbReference>
<evidence type="ECO:0000256" key="1">
    <source>
        <dbReference type="SAM" id="MobiDB-lite"/>
    </source>
</evidence>
<reference evidence="2 3" key="1">
    <citation type="journal article" date="2019" name="Int. J. Syst. Evol. Microbiol.">
        <title>The Global Catalogue of Microorganisms (GCM) 10K type strain sequencing project: providing services to taxonomists for standard genome sequencing and annotation.</title>
        <authorList>
            <consortium name="The Broad Institute Genomics Platform"/>
            <consortium name="The Broad Institute Genome Sequencing Center for Infectious Disease"/>
            <person name="Wu L."/>
            <person name="Ma J."/>
        </authorList>
    </citation>
    <scope>NUCLEOTIDE SEQUENCE [LARGE SCALE GENOMIC DNA]</scope>
    <source>
        <strain evidence="2 3">JCM 13929</strain>
    </source>
</reference>